<gene>
    <name evidence="2" type="ORF">LCGC14_2181470</name>
</gene>
<evidence type="ECO:0000313" key="2">
    <source>
        <dbReference type="EMBL" id="KKL62812.1"/>
    </source>
</evidence>
<dbReference type="Gene3D" id="3.90.25.10">
    <property type="entry name" value="UDP-galactose 4-epimerase, domain 1"/>
    <property type="match status" value="1"/>
</dbReference>
<dbReference type="GO" id="GO:0050577">
    <property type="term" value="F:GDP-L-fucose synthase activity"/>
    <property type="evidence" value="ECO:0007669"/>
    <property type="project" value="TreeGrafter"/>
</dbReference>
<accession>A0A0F9GI35</accession>
<sequence length="278" mass="31585">GIDFRILENALSYFSRKKPEIVFNCAAHQGGIWYDAQYPGQIYYDNLVMGANTMEAARRAGVEKYINIVAGCSYPGEYEGGVMKEKLYWDGPLHPSVVTYGITKKVQTIQGMVYKKQYGFRSVHIILTNMYGPGDHFEPDRSHALGALIRKFHEAKVESKPFIEIWGTGKPIREWLYVEDAAEGIVLASEKYDEVDPFNMGTGIGHSITELANIIKEIIGYKGEFRFDTSKPDGMPRKLLNVDRINSLGWKAKTDIKTGIEFTYKDFLQRYNSSEFSD</sequence>
<protein>
    <recommendedName>
        <fullName evidence="1">NAD-dependent epimerase/dehydratase domain-containing protein</fullName>
    </recommendedName>
</protein>
<proteinExistence type="predicted"/>
<dbReference type="PANTHER" id="PTHR43238">
    <property type="entry name" value="GDP-L-FUCOSE SYNTHASE"/>
    <property type="match status" value="1"/>
</dbReference>
<comment type="caution">
    <text evidence="2">The sequence shown here is derived from an EMBL/GenBank/DDBJ whole genome shotgun (WGS) entry which is preliminary data.</text>
</comment>
<dbReference type="InterPro" id="IPR001509">
    <property type="entry name" value="Epimerase_deHydtase"/>
</dbReference>
<dbReference type="EMBL" id="LAZR01028371">
    <property type="protein sequence ID" value="KKL62812.1"/>
    <property type="molecule type" value="Genomic_DNA"/>
</dbReference>
<reference evidence="2" key="1">
    <citation type="journal article" date="2015" name="Nature">
        <title>Complex archaea that bridge the gap between prokaryotes and eukaryotes.</title>
        <authorList>
            <person name="Spang A."/>
            <person name="Saw J.H."/>
            <person name="Jorgensen S.L."/>
            <person name="Zaremba-Niedzwiedzka K."/>
            <person name="Martijn J."/>
            <person name="Lind A.E."/>
            <person name="van Eijk R."/>
            <person name="Schleper C."/>
            <person name="Guy L."/>
            <person name="Ettema T.J."/>
        </authorList>
    </citation>
    <scope>NUCLEOTIDE SEQUENCE</scope>
</reference>
<feature type="domain" description="NAD-dependent epimerase/dehydratase" evidence="1">
    <location>
        <begin position="10"/>
        <end position="201"/>
    </location>
</feature>
<dbReference type="SUPFAM" id="SSF51735">
    <property type="entry name" value="NAD(P)-binding Rossmann-fold domains"/>
    <property type="match status" value="1"/>
</dbReference>
<name>A0A0F9GI35_9ZZZZ</name>
<dbReference type="Pfam" id="PF01370">
    <property type="entry name" value="Epimerase"/>
    <property type="match status" value="1"/>
</dbReference>
<evidence type="ECO:0000259" key="1">
    <source>
        <dbReference type="Pfam" id="PF01370"/>
    </source>
</evidence>
<dbReference type="PANTHER" id="PTHR43238:SF1">
    <property type="entry name" value="GDP-L-FUCOSE SYNTHASE"/>
    <property type="match status" value="1"/>
</dbReference>
<organism evidence="2">
    <name type="scientific">marine sediment metagenome</name>
    <dbReference type="NCBI Taxonomy" id="412755"/>
    <lineage>
        <taxon>unclassified sequences</taxon>
        <taxon>metagenomes</taxon>
        <taxon>ecological metagenomes</taxon>
    </lineage>
</organism>
<dbReference type="AlphaFoldDB" id="A0A0F9GI35"/>
<feature type="non-terminal residue" evidence="2">
    <location>
        <position position="1"/>
    </location>
</feature>
<dbReference type="Gene3D" id="3.40.50.720">
    <property type="entry name" value="NAD(P)-binding Rossmann-like Domain"/>
    <property type="match status" value="1"/>
</dbReference>
<dbReference type="InterPro" id="IPR036291">
    <property type="entry name" value="NAD(P)-bd_dom_sf"/>
</dbReference>